<dbReference type="EMBL" id="JABEZW010000009">
    <property type="protein sequence ID" value="MBA0775898.1"/>
    <property type="molecule type" value="Genomic_DNA"/>
</dbReference>
<proteinExistence type="predicted"/>
<evidence type="ECO:0000313" key="3">
    <source>
        <dbReference type="Proteomes" id="UP000593568"/>
    </source>
</evidence>
<gene>
    <name evidence="2" type="ORF">Gotri_010990</name>
</gene>
<sequence length="21" mass="2462">MYPLKKFEGIDLGTSGYEEKR</sequence>
<evidence type="ECO:0000256" key="1">
    <source>
        <dbReference type="SAM" id="MobiDB-lite"/>
    </source>
</evidence>
<accession>A0A7J9ESR1</accession>
<keyword evidence="3" id="KW-1185">Reference proteome</keyword>
<reference evidence="2 3" key="1">
    <citation type="journal article" date="2019" name="Genome Biol. Evol.">
        <title>Insights into the evolution of the New World diploid cottons (Gossypium, subgenus Houzingenia) based on genome sequencing.</title>
        <authorList>
            <person name="Grover C.E."/>
            <person name="Arick M.A. 2nd"/>
            <person name="Thrash A."/>
            <person name="Conover J.L."/>
            <person name="Sanders W.S."/>
            <person name="Peterson D.G."/>
            <person name="Frelichowski J.E."/>
            <person name="Scheffler J.A."/>
            <person name="Scheffler B.E."/>
            <person name="Wendel J.F."/>
        </authorList>
    </citation>
    <scope>NUCLEOTIDE SEQUENCE [LARGE SCALE GENOMIC DNA]</scope>
    <source>
        <strain evidence="2">8</strain>
        <tissue evidence="2">Leaf</tissue>
    </source>
</reference>
<dbReference type="AlphaFoldDB" id="A0A7J9ESR1"/>
<dbReference type="Proteomes" id="UP000593568">
    <property type="component" value="Unassembled WGS sequence"/>
</dbReference>
<name>A0A7J9ESR1_9ROSI</name>
<evidence type="ECO:0000313" key="2">
    <source>
        <dbReference type="EMBL" id="MBA0775898.1"/>
    </source>
</evidence>
<protein>
    <submittedName>
        <fullName evidence="2">Uncharacterized protein</fullName>
    </submittedName>
</protein>
<comment type="caution">
    <text evidence="2">The sequence shown here is derived from an EMBL/GenBank/DDBJ whole genome shotgun (WGS) entry which is preliminary data.</text>
</comment>
<organism evidence="2 3">
    <name type="scientific">Gossypium trilobum</name>
    <dbReference type="NCBI Taxonomy" id="34281"/>
    <lineage>
        <taxon>Eukaryota</taxon>
        <taxon>Viridiplantae</taxon>
        <taxon>Streptophyta</taxon>
        <taxon>Embryophyta</taxon>
        <taxon>Tracheophyta</taxon>
        <taxon>Spermatophyta</taxon>
        <taxon>Magnoliopsida</taxon>
        <taxon>eudicotyledons</taxon>
        <taxon>Gunneridae</taxon>
        <taxon>Pentapetalae</taxon>
        <taxon>rosids</taxon>
        <taxon>malvids</taxon>
        <taxon>Malvales</taxon>
        <taxon>Malvaceae</taxon>
        <taxon>Malvoideae</taxon>
        <taxon>Gossypium</taxon>
    </lineage>
</organism>
<feature type="region of interest" description="Disordered" evidence="1">
    <location>
        <begin position="1"/>
        <end position="21"/>
    </location>
</feature>